<evidence type="ECO:0000256" key="5">
    <source>
        <dbReference type="ARBA" id="ARBA00022737"/>
    </source>
</evidence>
<dbReference type="PANTHER" id="PTHR45958:SF6">
    <property type="entry name" value="U-BOX DOMAIN-CONTAINING PROTEIN 43"/>
    <property type="match status" value="1"/>
</dbReference>
<protein>
    <recommendedName>
        <fullName evidence="3">RING-type E3 ubiquitin transferase</fullName>
        <ecNumber evidence="3">2.3.2.27</ecNumber>
    </recommendedName>
</protein>
<dbReference type="Gene3D" id="1.25.10.10">
    <property type="entry name" value="Leucine-rich Repeat Variant"/>
    <property type="match status" value="3"/>
</dbReference>
<dbReference type="SUPFAM" id="SSF52058">
    <property type="entry name" value="L domain-like"/>
    <property type="match status" value="1"/>
</dbReference>
<dbReference type="GO" id="GO:0061630">
    <property type="term" value="F:ubiquitin protein ligase activity"/>
    <property type="evidence" value="ECO:0007669"/>
    <property type="project" value="UniProtKB-EC"/>
</dbReference>
<comment type="catalytic activity">
    <reaction evidence="1">
        <text>S-ubiquitinyl-[E2 ubiquitin-conjugating enzyme]-L-cysteine + [acceptor protein]-L-lysine = [E2 ubiquitin-conjugating enzyme]-L-cysteine + N(6)-ubiquitinyl-[acceptor protein]-L-lysine.</text>
        <dbReference type="EC" id="2.3.2.27"/>
    </reaction>
</comment>
<comment type="pathway">
    <text evidence="2">Protein modification; protein ubiquitination.</text>
</comment>
<dbReference type="Gene3D" id="3.80.10.10">
    <property type="entry name" value="Ribonuclease Inhibitor"/>
    <property type="match status" value="1"/>
</dbReference>
<proteinExistence type="predicted"/>
<evidence type="ECO:0000313" key="7">
    <source>
        <dbReference type="EMBL" id="KAH8479357.1"/>
    </source>
</evidence>
<dbReference type="PANTHER" id="PTHR45958">
    <property type="entry name" value="RING-TYPE E3 UBIQUITIN TRANSFERASE"/>
    <property type="match status" value="1"/>
</dbReference>
<dbReference type="InterPro" id="IPR032675">
    <property type="entry name" value="LRR_dom_sf"/>
</dbReference>
<dbReference type="SUPFAM" id="SSF48371">
    <property type="entry name" value="ARM repeat"/>
    <property type="match status" value="2"/>
</dbReference>
<accession>A0A8T2WI44</accession>
<dbReference type="InterPro" id="IPR011989">
    <property type="entry name" value="ARM-like"/>
</dbReference>
<keyword evidence="5" id="KW-0677">Repeat</keyword>
<dbReference type="SMART" id="SM00185">
    <property type="entry name" value="ARM"/>
    <property type="match status" value="7"/>
</dbReference>
<dbReference type="EMBL" id="JACEGQ020000221">
    <property type="protein sequence ID" value="KAH8479357.1"/>
    <property type="molecule type" value="Genomic_DNA"/>
</dbReference>
<dbReference type="InterPro" id="IPR003613">
    <property type="entry name" value="Ubox_domain"/>
</dbReference>
<dbReference type="Pfam" id="PF04564">
    <property type="entry name" value="U-box"/>
    <property type="match status" value="1"/>
</dbReference>
<comment type="caution">
    <text evidence="7">The sequence shown here is derived from an EMBL/GenBank/DDBJ whole genome shotgun (WGS) entry which is preliminary data.</text>
</comment>
<dbReference type="InterPro" id="IPR000225">
    <property type="entry name" value="Armadillo"/>
</dbReference>
<keyword evidence="8" id="KW-1185">Reference proteome</keyword>
<dbReference type="InterPro" id="IPR029159">
    <property type="entry name" value="CA109-like"/>
</dbReference>
<dbReference type="PROSITE" id="PS51698">
    <property type="entry name" value="U_BOX"/>
    <property type="match status" value="1"/>
</dbReference>
<evidence type="ECO:0000256" key="3">
    <source>
        <dbReference type="ARBA" id="ARBA00012483"/>
    </source>
</evidence>
<evidence type="ECO:0000256" key="4">
    <source>
        <dbReference type="ARBA" id="ARBA00022679"/>
    </source>
</evidence>
<dbReference type="Pfam" id="PF15011">
    <property type="entry name" value="CA109-like"/>
    <property type="match status" value="1"/>
</dbReference>
<dbReference type="InterPro" id="IPR016024">
    <property type="entry name" value="ARM-type_fold"/>
</dbReference>
<dbReference type="InterPro" id="IPR013083">
    <property type="entry name" value="Znf_RING/FYVE/PHD"/>
</dbReference>
<keyword evidence="4" id="KW-0808">Transferase</keyword>
<organism evidence="7 8">
    <name type="scientific">Populus deltoides</name>
    <name type="common">Eastern poplar</name>
    <name type="synonym">Eastern cottonwood</name>
    <dbReference type="NCBI Taxonomy" id="3696"/>
    <lineage>
        <taxon>Eukaryota</taxon>
        <taxon>Viridiplantae</taxon>
        <taxon>Streptophyta</taxon>
        <taxon>Embryophyta</taxon>
        <taxon>Tracheophyta</taxon>
        <taxon>Spermatophyta</taxon>
        <taxon>Magnoliopsida</taxon>
        <taxon>eudicotyledons</taxon>
        <taxon>Gunneridae</taxon>
        <taxon>Pentapetalae</taxon>
        <taxon>rosids</taxon>
        <taxon>fabids</taxon>
        <taxon>Malpighiales</taxon>
        <taxon>Salicaceae</taxon>
        <taxon>Saliceae</taxon>
        <taxon>Populus</taxon>
    </lineage>
</organism>
<dbReference type="Proteomes" id="UP000807159">
    <property type="component" value="Unassembled WGS sequence"/>
</dbReference>
<dbReference type="CDD" id="cd16664">
    <property type="entry name" value="RING-Ubox_PUB"/>
    <property type="match status" value="1"/>
</dbReference>
<dbReference type="SUPFAM" id="SSF57850">
    <property type="entry name" value="RING/U-box"/>
    <property type="match status" value="1"/>
</dbReference>
<dbReference type="AlphaFoldDB" id="A0A8T2WI44"/>
<dbReference type="InterPro" id="IPR045210">
    <property type="entry name" value="RING-Ubox_PUB"/>
</dbReference>
<sequence>MEGLVKKYQQRFRKVRGLMEEWEQLQSRLISQFSNASAIIERLKVIGDCNNYGNLKSVDGIVDAVVRKQLESLQTILLSMNKTLEEFRGVVLTIEKMYRDGRQLVKGGGGSNQLNAKQLRQRIGIKPCLADCLDGLMILHEMHQAEYLLKSSVVSALSALTLKPSSSDLGALQQLLIDQPNIPKEEDKTTQKHSSRDASPTIQMMIEDADTQTQTILFLVLEIRYHGRVVYFSKLAIRPEASLTFLQIQSSSRWEISFGKLNFSYFLNLVRLGLANHELIWSISPQISFLPKLRYLNLSSNNLTCELQSSLGNLSQLVDLDFSFNHFFTSIPPELCNLKNLVFELVPKHLHWSKTHSLGTLSFGRFVLGLNIISGSIPTILVILSKLTALDPSRNYINGQLFNALPVQLLSLDWKEKVYLDQMAESWDGSYDHGSQSDESYQFERLHVEPIYDAFVCPLTKQVMSDPVTLENGHTFEREAIEKWFKECRESGSKMVCPLTLKELRSTELNPSMALQNTIEEWTARNEAVQLDTARRSLNPGSPESDVLHSLKYIQYMSHKSRSNKHAVRHADLIPKVVEMLKSTSRRVRCKALETLQIVVEDDADNKAILAEGDNVRTIVKFLSHEQSIEREEAVSLLLELSKSEALCEKIGSVNGAILILVGMISSKSENLSTVEKADKTLGNLEKCENNVRQMAENGRLRPLLNQILEGPPETKLSMASYLGELVMNNDVKVLVARTVGSSLINIMRSGNMQSREAALKALNQISFHEASAKVLIEAGILPPLVKDLFTVGTNQLPMRLKEVAATILANVVNSGDDFDLIPVGPDHHSLVSEDMVHNLLHLISNTGPAIECKLLQVLVGLTSSSSTVLNVVAAIKSSGAINSLVQFIEAPQRDLRVASIKLLQKVSPHMGQELADALCGVVGQLGSLFKVVAENIGITEEQAAAIGLLAELPERDLGLTRQMLDESSFPLIISRVVKIQQGEIRSARFMTPFFEGLVRVLSRVTFVLADEPDAIKLAREHNLAALFIQLLQSNGLDNVQMVSAMALENLAQESKNLTRLPELPPPNLCASIFSCFIKQPVKTGSCRLHGGTCSLKETFCLLEGQAVEKLVALLDHTNEKVVEAALAAISTLLDDGVDIEQGVAVLCEAGGVRPILDVLLEKRTENLRRRAVWAAERLLRTDDIAYDVSGDPNVSTALVDAFQHADYRTRQIAERALKHVDKIPNFSGIYPNTGQTAF</sequence>
<evidence type="ECO:0000259" key="6">
    <source>
        <dbReference type="PROSITE" id="PS51698"/>
    </source>
</evidence>
<dbReference type="SMART" id="SM00504">
    <property type="entry name" value="Ubox"/>
    <property type="match status" value="1"/>
</dbReference>
<evidence type="ECO:0000313" key="8">
    <source>
        <dbReference type="Proteomes" id="UP000807159"/>
    </source>
</evidence>
<reference evidence="7" key="1">
    <citation type="journal article" date="2021" name="J. Hered.">
        <title>Genome Assembly of Salicaceae Populus deltoides (Eastern Cottonwood) I-69 Based on Nanopore Sequencing and Hi-C Technologies.</title>
        <authorList>
            <person name="Bai S."/>
            <person name="Wu H."/>
            <person name="Zhang J."/>
            <person name="Pan Z."/>
            <person name="Zhao W."/>
            <person name="Li Z."/>
            <person name="Tong C."/>
        </authorList>
    </citation>
    <scope>NUCLEOTIDE SEQUENCE</scope>
    <source>
        <tissue evidence="7">Leaf</tissue>
    </source>
</reference>
<dbReference type="GO" id="GO:0016567">
    <property type="term" value="P:protein ubiquitination"/>
    <property type="evidence" value="ECO:0007669"/>
    <property type="project" value="InterPro"/>
</dbReference>
<feature type="domain" description="U-box" evidence="6">
    <location>
        <begin position="450"/>
        <end position="529"/>
    </location>
</feature>
<dbReference type="InterPro" id="IPR052608">
    <property type="entry name" value="U-box_domain_protein"/>
</dbReference>
<name>A0A8T2WI44_POPDE</name>
<evidence type="ECO:0000256" key="2">
    <source>
        <dbReference type="ARBA" id="ARBA00004906"/>
    </source>
</evidence>
<dbReference type="Gene3D" id="3.30.40.10">
    <property type="entry name" value="Zinc/RING finger domain, C3HC4 (zinc finger)"/>
    <property type="match status" value="1"/>
</dbReference>
<dbReference type="EC" id="2.3.2.27" evidence="3"/>
<gene>
    <name evidence="7" type="ORF">H0E87_031358</name>
</gene>
<evidence type="ECO:0000256" key="1">
    <source>
        <dbReference type="ARBA" id="ARBA00000900"/>
    </source>
</evidence>